<organism evidence="2 3">
    <name type="scientific">Cercophora scortea</name>
    <dbReference type="NCBI Taxonomy" id="314031"/>
    <lineage>
        <taxon>Eukaryota</taxon>
        <taxon>Fungi</taxon>
        <taxon>Dikarya</taxon>
        <taxon>Ascomycota</taxon>
        <taxon>Pezizomycotina</taxon>
        <taxon>Sordariomycetes</taxon>
        <taxon>Sordariomycetidae</taxon>
        <taxon>Sordariales</taxon>
        <taxon>Lasiosphaeriaceae</taxon>
        <taxon>Cercophora</taxon>
    </lineage>
</organism>
<dbReference type="PANTHER" id="PTHR38847:SF1">
    <property type="entry name" value="PSEUDOURIDINE SYNTHASE RSUA_RLUA-LIKE DOMAIN-CONTAINING PROTEIN"/>
    <property type="match status" value="1"/>
</dbReference>
<accession>A0AAE0J2N6</accession>
<dbReference type="PANTHER" id="PTHR38847">
    <property type="match status" value="1"/>
</dbReference>
<feature type="signal peptide" evidence="1">
    <location>
        <begin position="1"/>
        <end position="19"/>
    </location>
</feature>
<dbReference type="Proteomes" id="UP001286456">
    <property type="component" value="Unassembled WGS sequence"/>
</dbReference>
<dbReference type="Pfam" id="PF14273">
    <property type="entry name" value="DUF4360"/>
    <property type="match status" value="1"/>
</dbReference>
<evidence type="ECO:0000313" key="3">
    <source>
        <dbReference type="Proteomes" id="UP001286456"/>
    </source>
</evidence>
<feature type="chain" id="PRO_5042195333" description="Secreted protein" evidence="1">
    <location>
        <begin position="20"/>
        <end position="199"/>
    </location>
</feature>
<keyword evidence="1" id="KW-0732">Signal</keyword>
<sequence>MGAISRIAVLLAVVYPSLAVSDSPAAPKIASVAYSGNGCPKNIKQYGDFNDPTFKFTDFNLSYPGPTTQTLNCQVMIQTTGTSPGWQVAVSDNWVRGHVYLEPGTALDFLTTVYFSQSAAQTASVRGRVNNRDGSSTLDQSVTLHNDLTSNRVWSPCTGSDGSTGILNVNFRGVLTGDGSSKARFEASTENWDLDWRRC</sequence>
<evidence type="ECO:0000256" key="1">
    <source>
        <dbReference type="SAM" id="SignalP"/>
    </source>
</evidence>
<gene>
    <name evidence="2" type="ORF">B0T19DRAFT_20078</name>
</gene>
<dbReference type="AlphaFoldDB" id="A0AAE0J2N6"/>
<evidence type="ECO:0008006" key="4">
    <source>
        <dbReference type="Google" id="ProtNLM"/>
    </source>
</evidence>
<proteinExistence type="predicted"/>
<reference evidence="2" key="2">
    <citation type="submission" date="2023-06" db="EMBL/GenBank/DDBJ databases">
        <authorList>
            <consortium name="Lawrence Berkeley National Laboratory"/>
            <person name="Haridas S."/>
            <person name="Hensen N."/>
            <person name="Bonometti L."/>
            <person name="Westerberg I."/>
            <person name="Brannstrom I.O."/>
            <person name="Guillou S."/>
            <person name="Cros-Aarteil S."/>
            <person name="Calhoun S."/>
            <person name="Kuo A."/>
            <person name="Mondo S."/>
            <person name="Pangilinan J."/>
            <person name="Riley R."/>
            <person name="Labutti K."/>
            <person name="Andreopoulos B."/>
            <person name="Lipzen A."/>
            <person name="Chen C."/>
            <person name="Yanf M."/>
            <person name="Daum C."/>
            <person name="Ng V."/>
            <person name="Clum A."/>
            <person name="Steindorff A."/>
            <person name="Ohm R."/>
            <person name="Martin F."/>
            <person name="Silar P."/>
            <person name="Natvig D."/>
            <person name="Lalanne C."/>
            <person name="Gautier V."/>
            <person name="Ament-Velasquez S.L."/>
            <person name="Kruys A."/>
            <person name="Hutchinson M.I."/>
            <person name="Powell A.J."/>
            <person name="Barry K."/>
            <person name="Miller A.N."/>
            <person name="Grigoriev I.V."/>
            <person name="Debuchy R."/>
            <person name="Gladieux P."/>
            <person name="Thoren M.H."/>
            <person name="Johannesson H."/>
        </authorList>
    </citation>
    <scope>NUCLEOTIDE SEQUENCE</scope>
    <source>
        <strain evidence="2">SMH4131-1</strain>
    </source>
</reference>
<reference evidence="2" key="1">
    <citation type="journal article" date="2023" name="Mol. Phylogenet. Evol.">
        <title>Genome-scale phylogeny and comparative genomics of the fungal order Sordariales.</title>
        <authorList>
            <person name="Hensen N."/>
            <person name="Bonometti L."/>
            <person name="Westerberg I."/>
            <person name="Brannstrom I.O."/>
            <person name="Guillou S."/>
            <person name="Cros-Aarteil S."/>
            <person name="Calhoun S."/>
            <person name="Haridas S."/>
            <person name="Kuo A."/>
            <person name="Mondo S."/>
            <person name="Pangilinan J."/>
            <person name="Riley R."/>
            <person name="LaButti K."/>
            <person name="Andreopoulos B."/>
            <person name="Lipzen A."/>
            <person name="Chen C."/>
            <person name="Yan M."/>
            <person name="Daum C."/>
            <person name="Ng V."/>
            <person name="Clum A."/>
            <person name="Steindorff A."/>
            <person name="Ohm R.A."/>
            <person name="Martin F."/>
            <person name="Silar P."/>
            <person name="Natvig D.O."/>
            <person name="Lalanne C."/>
            <person name="Gautier V."/>
            <person name="Ament-Velasquez S.L."/>
            <person name="Kruys A."/>
            <person name="Hutchinson M.I."/>
            <person name="Powell A.J."/>
            <person name="Barry K."/>
            <person name="Miller A.N."/>
            <person name="Grigoriev I.V."/>
            <person name="Debuchy R."/>
            <person name="Gladieux P."/>
            <person name="Hiltunen Thoren M."/>
            <person name="Johannesson H."/>
        </authorList>
    </citation>
    <scope>NUCLEOTIDE SEQUENCE</scope>
    <source>
        <strain evidence="2">SMH4131-1</strain>
    </source>
</reference>
<dbReference type="InterPro" id="IPR025649">
    <property type="entry name" value="DUF4360"/>
</dbReference>
<dbReference type="EMBL" id="JAUEPO010000001">
    <property type="protein sequence ID" value="KAK3335827.1"/>
    <property type="molecule type" value="Genomic_DNA"/>
</dbReference>
<keyword evidence="3" id="KW-1185">Reference proteome</keyword>
<evidence type="ECO:0000313" key="2">
    <source>
        <dbReference type="EMBL" id="KAK3335827.1"/>
    </source>
</evidence>
<name>A0AAE0J2N6_9PEZI</name>
<protein>
    <recommendedName>
        <fullName evidence="4">Secreted protein</fullName>
    </recommendedName>
</protein>
<comment type="caution">
    <text evidence="2">The sequence shown here is derived from an EMBL/GenBank/DDBJ whole genome shotgun (WGS) entry which is preliminary data.</text>
</comment>